<dbReference type="InterPro" id="IPR011990">
    <property type="entry name" value="TPR-like_helical_dom_sf"/>
</dbReference>
<dbReference type="Pfam" id="PF13174">
    <property type="entry name" value="TPR_6"/>
    <property type="match status" value="1"/>
</dbReference>
<comment type="caution">
    <text evidence="4">The sequence shown here is derived from an EMBL/GenBank/DDBJ whole genome shotgun (WGS) entry which is preliminary data.</text>
</comment>
<evidence type="ECO:0000256" key="1">
    <source>
        <dbReference type="PROSITE-ProRule" id="PRU00339"/>
    </source>
</evidence>
<dbReference type="Pfam" id="PF13181">
    <property type="entry name" value="TPR_8"/>
    <property type="match status" value="1"/>
</dbReference>
<evidence type="ECO:0008006" key="6">
    <source>
        <dbReference type="Google" id="ProtNLM"/>
    </source>
</evidence>
<dbReference type="EMBL" id="QCYK01000001">
    <property type="protein sequence ID" value="PUZ29514.1"/>
    <property type="molecule type" value="Genomic_DNA"/>
</dbReference>
<dbReference type="SMART" id="SM00028">
    <property type="entry name" value="TPR"/>
    <property type="match status" value="3"/>
</dbReference>
<evidence type="ECO:0000313" key="4">
    <source>
        <dbReference type="EMBL" id="PUZ29514.1"/>
    </source>
</evidence>
<name>A0A2T7BPB5_9BACT</name>
<accession>A0A2T7BPB5</accession>
<feature type="chain" id="PRO_5015612320" description="Tetratricopeptide repeat protein" evidence="3">
    <location>
        <begin position="28"/>
        <end position="1105"/>
    </location>
</feature>
<evidence type="ECO:0000313" key="5">
    <source>
        <dbReference type="Proteomes" id="UP000244450"/>
    </source>
</evidence>
<evidence type="ECO:0000256" key="2">
    <source>
        <dbReference type="SAM" id="MobiDB-lite"/>
    </source>
</evidence>
<feature type="compositionally biased region" description="Low complexity" evidence="2">
    <location>
        <begin position="72"/>
        <end position="102"/>
    </location>
</feature>
<protein>
    <recommendedName>
        <fullName evidence="6">Tetratricopeptide repeat protein</fullName>
    </recommendedName>
</protein>
<proteinExistence type="predicted"/>
<dbReference type="OrthoDB" id="1522549at2"/>
<sequence length="1105" mass="125823">MKRHSLISLLFFTVLFCCLAGVQVLHAQVTYPTPTQPTQPNTTPIVPNAPVTVPGNNTPTVIQAPTLPGQVQQQQQQQNGQYNNGQYNNGQYNNSQYNNNNGKFPNAMPNAPAGGTLGKQRPGTQRNNMPVLHNDQRLPSETMLSKKWNWKRQFFQNMETRYNYYYHAKQKLNNAVRGIGLQWQDDYNHLLPFYPYNIKNLGVNNNDLDSVIIKASTGIQLHDPRGKWIPDSYLLIGQANYYLGSYQDADNTFRFINTKYAPKSKNQYKAIVGSNENSKAGTNAISVATKEKTKGVFAFLRHKPVRNDAFIWRARTLLEEENYDEVRSLVNLLNNDPNFPKRLQGGLAEVQAYSLYRQEKYAEAMAPLANAAGAQSNKYAKARMYFILGQLHQRFKQQDSAVMDFKHVIRLKPDPIMDFQARLAIAGMNAGTQGGSLEQGMAILQSMLKKDRFVAYQDIIYYNMALLQSQYGHQDEAINYLQKSLKAGGANMFQRTMSFKAIADIYYTGKDYAQARKYYDSTATFMSPDFPEAKMVNTRKTVLDEVVKKKALIRQEDSLQRIAAMSDQDRTKYLEVLAAQLRQQAAAQEAANNAPGNNYNYNPNLPGQQLLSGVPMPGINNTDPNQAEWYFYNPNSKSIGFTEFKKRWGNRALTDNWRRANAGGPVSIAPQPDETIDPTLLIAGNASPDSITGKSLLKNLPLTPEKVQASRVKQQDAMFDLGKIYHDQLEDAPLAIETYDSLLIRYPGHPRKEEVLYSLYIWYGQLNKQDMANKYKNQVLQQYPTSNFANIIQYGNKPTDKNAGKIREISTAYDTAYIQYLTGRYPEALDQINRIDSTYGYSSLQPRLDLLQAMTYIKLDTSATRGTAALQQVVKKYPLDTAIQKQALAILDALGRRQQVTDYLTNLQLQQQQNGNQVDEHIDIIYPWQRQQRHLDSLRMQHLQDSIARVTNDSIARFRADSIAKANLPPPKPVTPYKLPKADAQVPHFVVLLFNRVDKTMTEDALAQFTRYNGVQHEKDKIEVSSFVLTPTDIMLIFRLFPNENTALDYYDEIRNAAPDKIIPRVRETDYRLFVISRDNFILLNSSKDLQGYVKFFMDNYATQQ</sequence>
<keyword evidence="5" id="KW-1185">Reference proteome</keyword>
<feature type="repeat" description="TPR" evidence="1">
    <location>
        <begin position="382"/>
        <end position="415"/>
    </location>
</feature>
<dbReference type="InterPro" id="IPR019734">
    <property type="entry name" value="TPR_rpt"/>
</dbReference>
<dbReference type="PROSITE" id="PS50005">
    <property type="entry name" value="TPR"/>
    <property type="match status" value="1"/>
</dbReference>
<dbReference type="AlphaFoldDB" id="A0A2T7BPB5"/>
<dbReference type="SUPFAM" id="SSF48452">
    <property type="entry name" value="TPR-like"/>
    <property type="match status" value="2"/>
</dbReference>
<keyword evidence="1" id="KW-0802">TPR repeat</keyword>
<keyword evidence="3" id="KW-0732">Signal</keyword>
<organism evidence="4 5">
    <name type="scientific">Chitinophaga parva</name>
    <dbReference type="NCBI Taxonomy" id="2169414"/>
    <lineage>
        <taxon>Bacteria</taxon>
        <taxon>Pseudomonadati</taxon>
        <taxon>Bacteroidota</taxon>
        <taxon>Chitinophagia</taxon>
        <taxon>Chitinophagales</taxon>
        <taxon>Chitinophagaceae</taxon>
        <taxon>Chitinophaga</taxon>
    </lineage>
</organism>
<feature type="compositionally biased region" description="Low complexity" evidence="2">
    <location>
        <begin position="34"/>
        <end position="48"/>
    </location>
</feature>
<feature type="compositionally biased region" description="Polar residues" evidence="2">
    <location>
        <begin position="54"/>
        <end position="63"/>
    </location>
</feature>
<dbReference type="Gene3D" id="1.25.40.10">
    <property type="entry name" value="Tetratricopeptide repeat domain"/>
    <property type="match status" value="3"/>
</dbReference>
<evidence type="ECO:0000256" key="3">
    <source>
        <dbReference type="SAM" id="SignalP"/>
    </source>
</evidence>
<gene>
    <name evidence="4" type="ORF">DCC81_08710</name>
</gene>
<dbReference type="Proteomes" id="UP000244450">
    <property type="component" value="Unassembled WGS sequence"/>
</dbReference>
<reference evidence="4 5" key="1">
    <citation type="submission" date="2018-04" db="EMBL/GenBank/DDBJ databases">
        <title>Chitinophaga fuyangensis sp. nov., isolated from soil in a chemical factory.</title>
        <authorList>
            <person name="Chen K."/>
        </authorList>
    </citation>
    <scope>NUCLEOTIDE SEQUENCE [LARGE SCALE GENOMIC DNA]</scope>
    <source>
        <strain evidence="4 5">LY-1</strain>
    </source>
</reference>
<feature type="region of interest" description="Disordered" evidence="2">
    <location>
        <begin position="34"/>
        <end position="132"/>
    </location>
</feature>
<feature type="signal peptide" evidence="3">
    <location>
        <begin position="1"/>
        <end position="27"/>
    </location>
</feature>